<feature type="compositionally biased region" description="Basic and acidic residues" evidence="5">
    <location>
        <begin position="186"/>
        <end position="221"/>
    </location>
</feature>
<feature type="transmembrane region" description="Helical" evidence="6">
    <location>
        <begin position="951"/>
        <end position="974"/>
    </location>
</feature>
<feature type="transmembrane region" description="Helical" evidence="6">
    <location>
        <begin position="20"/>
        <end position="38"/>
    </location>
</feature>
<accession>A0A8J5CH24</accession>
<feature type="transmembrane region" description="Helical" evidence="6">
    <location>
        <begin position="374"/>
        <end position="396"/>
    </location>
</feature>
<evidence type="ECO:0000313" key="8">
    <source>
        <dbReference type="Proteomes" id="UP000770661"/>
    </source>
</evidence>
<feature type="transmembrane region" description="Helical" evidence="6">
    <location>
        <begin position="775"/>
        <end position="798"/>
    </location>
</feature>
<reference evidence="7" key="1">
    <citation type="submission" date="2020-07" db="EMBL/GenBank/DDBJ databases">
        <title>The High-quality genome of the commercially important snow crab, Chionoecetes opilio.</title>
        <authorList>
            <person name="Jeong J.-H."/>
            <person name="Ryu S."/>
        </authorList>
    </citation>
    <scope>NUCLEOTIDE SEQUENCE</scope>
    <source>
        <strain evidence="7">MADBK_172401_WGS</strain>
        <tissue evidence="7">Digestive gland</tissue>
    </source>
</reference>
<feature type="compositionally biased region" description="Basic and acidic residues" evidence="5">
    <location>
        <begin position="134"/>
        <end position="143"/>
    </location>
</feature>
<gene>
    <name evidence="7" type="primary">slc7a6_5</name>
    <name evidence="7" type="ORF">GWK47_046312</name>
</gene>
<feature type="region of interest" description="Disordered" evidence="5">
    <location>
        <begin position="113"/>
        <end position="332"/>
    </location>
</feature>
<comment type="caution">
    <text evidence="7">The sequence shown here is derived from an EMBL/GenBank/DDBJ whole genome shotgun (WGS) entry which is preliminary data.</text>
</comment>
<evidence type="ECO:0000256" key="6">
    <source>
        <dbReference type="SAM" id="Phobius"/>
    </source>
</evidence>
<dbReference type="EMBL" id="JACEEZ010011015">
    <property type="protein sequence ID" value="KAG0721503.1"/>
    <property type="molecule type" value="Genomic_DNA"/>
</dbReference>
<dbReference type="OrthoDB" id="3257095at2759"/>
<dbReference type="Gene3D" id="1.20.1740.10">
    <property type="entry name" value="Amino acid/polyamine transporter I"/>
    <property type="match status" value="4"/>
</dbReference>
<protein>
    <submittedName>
        <fullName evidence="7">Y+L amino acid transporter 2</fullName>
    </submittedName>
</protein>
<feature type="transmembrane region" description="Helical" evidence="6">
    <location>
        <begin position="875"/>
        <end position="894"/>
    </location>
</feature>
<evidence type="ECO:0000313" key="7">
    <source>
        <dbReference type="EMBL" id="KAG0721503.1"/>
    </source>
</evidence>
<dbReference type="GO" id="GO:0015179">
    <property type="term" value="F:L-amino acid transmembrane transporter activity"/>
    <property type="evidence" value="ECO:0007669"/>
    <property type="project" value="TreeGrafter"/>
</dbReference>
<dbReference type="InterPro" id="IPR050598">
    <property type="entry name" value="AminoAcid_Transporter"/>
</dbReference>
<evidence type="ECO:0000256" key="5">
    <source>
        <dbReference type="SAM" id="MobiDB-lite"/>
    </source>
</evidence>
<dbReference type="GO" id="GO:0016020">
    <property type="term" value="C:membrane"/>
    <property type="evidence" value="ECO:0007669"/>
    <property type="project" value="UniProtKB-SubCell"/>
</dbReference>
<feature type="compositionally biased region" description="Basic and acidic residues" evidence="5">
    <location>
        <begin position="281"/>
        <end position="302"/>
    </location>
</feature>
<name>A0A8J5CH24_CHIOP</name>
<dbReference type="FunFam" id="1.20.1740.10:FF:000056">
    <property type="entry name" value="Y+L amino acid transporter 2"/>
    <property type="match status" value="2"/>
</dbReference>
<feature type="transmembrane region" description="Helical" evidence="6">
    <location>
        <begin position="810"/>
        <end position="831"/>
    </location>
</feature>
<dbReference type="InterPro" id="IPR002293">
    <property type="entry name" value="AA/rel_permease1"/>
</dbReference>
<feature type="transmembrane region" description="Helical" evidence="6">
    <location>
        <begin position="906"/>
        <end position="930"/>
    </location>
</feature>
<feature type="transmembrane region" description="Helical" evidence="6">
    <location>
        <begin position="342"/>
        <end position="362"/>
    </location>
</feature>
<dbReference type="FunFam" id="1.20.1740.10:FF:000095">
    <property type="entry name" value="B(0,+)-type amino acid transporter 1-like"/>
    <property type="match status" value="1"/>
</dbReference>
<feature type="transmembrane region" description="Helical" evidence="6">
    <location>
        <begin position="76"/>
        <end position="94"/>
    </location>
</feature>
<keyword evidence="8" id="KW-1185">Reference proteome</keyword>
<keyword evidence="2 6" id="KW-0812">Transmembrane</keyword>
<comment type="subcellular location">
    <subcellularLocation>
        <location evidence="1">Membrane</location>
        <topology evidence="1">Multi-pass membrane protein</topology>
    </subcellularLocation>
</comment>
<feature type="transmembrane region" description="Helical" evidence="6">
    <location>
        <begin position="656"/>
        <end position="676"/>
    </location>
</feature>
<evidence type="ECO:0000256" key="3">
    <source>
        <dbReference type="ARBA" id="ARBA00022989"/>
    </source>
</evidence>
<evidence type="ECO:0000256" key="4">
    <source>
        <dbReference type="ARBA" id="ARBA00023136"/>
    </source>
</evidence>
<dbReference type="Pfam" id="PF13520">
    <property type="entry name" value="AA_permease_2"/>
    <property type="match status" value="3"/>
</dbReference>
<dbReference type="AlphaFoldDB" id="A0A8J5CH24"/>
<keyword evidence="3 6" id="KW-1133">Transmembrane helix</keyword>
<feature type="transmembrane region" description="Helical" evidence="6">
    <location>
        <begin position="50"/>
        <end position="70"/>
    </location>
</feature>
<dbReference type="Proteomes" id="UP000770661">
    <property type="component" value="Unassembled WGS sequence"/>
</dbReference>
<dbReference type="PANTHER" id="PTHR11785:SF240">
    <property type="entry name" value="LD25378P"/>
    <property type="match status" value="1"/>
</dbReference>
<feature type="transmembrane region" description="Helical" evidence="6">
    <location>
        <begin position="837"/>
        <end position="854"/>
    </location>
</feature>
<feature type="transmembrane region" description="Helical" evidence="6">
    <location>
        <begin position="492"/>
        <end position="513"/>
    </location>
</feature>
<dbReference type="PANTHER" id="PTHR11785">
    <property type="entry name" value="AMINO ACID TRANSPORTER"/>
    <property type="match status" value="1"/>
</dbReference>
<keyword evidence="4 6" id="KW-0472">Membrane</keyword>
<feature type="transmembrane region" description="Helical" evidence="6">
    <location>
        <begin position="462"/>
        <end position="480"/>
    </location>
</feature>
<feature type="compositionally biased region" description="Basic and acidic residues" evidence="5">
    <location>
        <begin position="309"/>
        <end position="331"/>
    </location>
</feature>
<sequence length="1080" mass="120269">MSMLMFVTSDVRVLINYLSFAGNLMALMCISSFFWFRVKHPDWPRPIKVWIGFPIIYIVLSFFLCVMPVVKQPLEVVAALVILATGIPVYYFFVYREQKPQCLLNAMEQVKGATDGEEEDRVKEEIKVTGGSEVEERNEEKSKAVPPIPNEELLTKNIPSESTTHPNPPPRQRKKNRPNNETGDGGEDKETHEKAHDGRKVSDCKENNEDKGVTVEPEKETKRRKSNTALQNEMEGTKSKSENSKDDDNTGNRLRNRDNSKNPTSEDEGKPTVDNNIMETDLEKDKEDTKDTGNSIRSRDKQLNPASEDEGKPTVENNKKETDLEKEDSQDNHSSVFLKKELGLVNCVGIIVGNIIGTGIFVSPRAVLQYTGSVGMSLIVWVLSGVMCIVGALCSAELGTMIPQSGGNYVYLYEAYGSFPAFIYLWTKMTIGIPGGRAIAALSFANYVLQPFFPDGQPPPDSALRLVGIALMVILTYVNYKKVRWATRVQDLLALTKVFALIVIIVVGMFHLFRGTTQNYEDPMEGTTTNPALLATAFYHTFYAYEGCSSEDMETEDNYSSICDEEDDTGGHHRSTKFKGAHIVKVWLQAKWTDSLADPAFNSEKVLIDLFLRYNTAMPSSAAVERLFSLRKDINRAKRSSLSDENFNMLINFPRAIAISVTCVIVIYILTNVAYFAVLPKDLMLASPAVAVTFGNLTLGVMAWTIPVFVACSISGGLNGSTITSSRLLFVSARRGHLPRLLSFVHIENNTPVTSLIFLTLMSMLMFVTSDVRVLINYLSFAGNLMALMCISSFFWFRVKHPDWPRPIKVWIGFPIIYIVLSFFLCVMPVVKQPLEVVAALVILATGIPVYYFFVYREQKPQCLLNAMGLKKELGLVNCVGIMVGNIMGTGIFVSPRAVLQYSGSVGMSLLVWVISGVMCIVGAFCYAELGTMIPQTGGNYAYLYEAYGSFPAFIYLWTTVTIIVPGGRAVMALTFANYVLQPFFPDGQPPPDSALRLVGIALMVILTYVNYKKVRWATRVQDLLALTKVFALIVIIVVGMCHLFRGTTQNYEDPMEGTTTNAALLASAFYHTFYAYDGW</sequence>
<organism evidence="7 8">
    <name type="scientific">Chionoecetes opilio</name>
    <name type="common">Atlantic snow crab</name>
    <name type="synonym">Cancer opilio</name>
    <dbReference type="NCBI Taxonomy" id="41210"/>
    <lineage>
        <taxon>Eukaryota</taxon>
        <taxon>Metazoa</taxon>
        <taxon>Ecdysozoa</taxon>
        <taxon>Arthropoda</taxon>
        <taxon>Crustacea</taxon>
        <taxon>Multicrustacea</taxon>
        <taxon>Malacostraca</taxon>
        <taxon>Eumalacostraca</taxon>
        <taxon>Eucarida</taxon>
        <taxon>Decapoda</taxon>
        <taxon>Pleocyemata</taxon>
        <taxon>Brachyura</taxon>
        <taxon>Eubrachyura</taxon>
        <taxon>Majoidea</taxon>
        <taxon>Majidae</taxon>
        <taxon>Chionoecetes</taxon>
    </lineage>
</organism>
<proteinExistence type="predicted"/>
<evidence type="ECO:0000256" key="1">
    <source>
        <dbReference type="ARBA" id="ARBA00004141"/>
    </source>
</evidence>
<feature type="transmembrane region" description="Helical" evidence="6">
    <location>
        <begin position="994"/>
        <end position="1012"/>
    </location>
</feature>
<feature type="transmembrane region" description="Helical" evidence="6">
    <location>
        <begin position="1024"/>
        <end position="1046"/>
    </location>
</feature>
<feature type="compositionally biased region" description="Basic and acidic residues" evidence="5">
    <location>
        <begin position="235"/>
        <end position="260"/>
    </location>
</feature>
<feature type="transmembrane region" description="Helical" evidence="6">
    <location>
        <begin position="408"/>
        <end position="427"/>
    </location>
</feature>
<evidence type="ECO:0000256" key="2">
    <source>
        <dbReference type="ARBA" id="ARBA00022692"/>
    </source>
</evidence>